<name>A0A0A3Z6A4_9GAMM</name>
<proteinExistence type="predicted"/>
<keyword evidence="2" id="KW-1185">Reference proteome</keyword>
<gene>
    <name evidence="1" type="ORF">NG99_08235</name>
</gene>
<comment type="caution">
    <text evidence="1">The sequence shown here is derived from an EMBL/GenBank/DDBJ whole genome shotgun (WGS) entry which is preliminary data.</text>
</comment>
<accession>A0A0A3Z6A4</accession>
<protein>
    <submittedName>
        <fullName evidence="1">Uncharacterized protein</fullName>
    </submittedName>
</protein>
<organism evidence="1 2">
    <name type="scientific">Erwinia typographi</name>
    <dbReference type="NCBI Taxonomy" id="371042"/>
    <lineage>
        <taxon>Bacteria</taxon>
        <taxon>Pseudomonadati</taxon>
        <taxon>Pseudomonadota</taxon>
        <taxon>Gammaproteobacteria</taxon>
        <taxon>Enterobacterales</taxon>
        <taxon>Erwiniaceae</taxon>
        <taxon>Erwinia</taxon>
    </lineage>
</organism>
<evidence type="ECO:0000313" key="1">
    <source>
        <dbReference type="EMBL" id="KGT94592.1"/>
    </source>
</evidence>
<evidence type="ECO:0000313" key="2">
    <source>
        <dbReference type="Proteomes" id="UP000030351"/>
    </source>
</evidence>
<dbReference type="RefSeq" id="WP_034890688.1">
    <property type="nucleotide sequence ID" value="NZ_JRUQ01000027.1"/>
</dbReference>
<dbReference type="Proteomes" id="UP000030351">
    <property type="component" value="Unassembled WGS sequence"/>
</dbReference>
<sequence length="130" mass="15145">MNEPREISLLKIFSPSEIRNEIFSSKIAFSKNHQRNKNEELRELKIHLDNANYSGLLIDGGESSINVLSKFKGDAISILAGRNDNYFFKLYINEDMEKAICFILIKRRKHTEEELQFMAKKLGIKNIPRE</sequence>
<dbReference type="OrthoDB" id="6555643at2"/>
<reference evidence="1 2" key="1">
    <citation type="submission" date="2014-10" db="EMBL/GenBank/DDBJ databases">
        <title>Genome sequence of Erwinia typographi M043b.</title>
        <authorList>
            <person name="Chan K.-G."/>
            <person name="Tan W.-S."/>
        </authorList>
    </citation>
    <scope>NUCLEOTIDE SEQUENCE [LARGE SCALE GENOMIC DNA]</scope>
    <source>
        <strain evidence="1 2">M043b</strain>
    </source>
</reference>
<dbReference type="EMBL" id="JRUQ01000027">
    <property type="protein sequence ID" value="KGT94592.1"/>
    <property type="molecule type" value="Genomic_DNA"/>
</dbReference>
<dbReference type="AlphaFoldDB" id="A0A0A3Z6A4"/>